<dbReference type="RefSeq" id="WP_044224715.1">
    <property type="nucleotide sequence ID" value="NZ_JRYR02000001.1"/>
</dbReference>
<dbReference type="GO" id="GO:0005829">
    <property type="term" value="C:cytosol"/>
    <property type="evidence" value="ECO:0007669"/>
    <property type="project" value="TreeGrafter"/>
</dbReference>
<evidence type="ECO:0000313" key="11">
    <source>
        <dbReference type="EMBL" id="OHX64875.1"/>
    </source>
</evidence>
<keyword evidence="7 8" id="KW-0030">Aminoacyl-tRNA synthetase</keyword>
<keyword evidence="5 8" id="KW-0067">ATP-binding</keyword>
<keyword evidence="2 8" id="KW-0963">Cytoplasm</keyword>
<dbReference type="EC" id="6.1.1.17" evidence="8"/>
<dbReference type="GO" id="GO:0005524">
    <property type="term" value="F:ATP binding"/>
    <property type="evidence" value="ECO:0007669"/>
    <property type="project" value="UniProtKB-UniRule"/>
</dbReference>
<comment type="caution">
    <text evidence="8">Lacks conserved residue(s) required for the propagation of feature annotation.</text>
</comment>
<evidence type="ECO:0000256" key="5">
    <source>
        <dbReference type="ARBA" id="ARBA00022840"/>
    </source>
</evidence>
<name>A0A1S1YVM4_FLAPC</name>
<dbReference type="Gene3D" id="3.40.50.620">
    <property type="entry name" value="HUPs"/>
    <property type="match status" value="1"/>
</dbReference>
<dbReference type="AlphaFoldDB" id="A0A1S1YVM4"/>
<dbReference type="CDD" id="cd00808">
    <property type="entry name" value="GluRS_core"/>
    <property type="match status" value="1"/>
</dbReference>
<evidence type="ECO:0000256" key="2">
    <source>
        <dbReference type="ARBA" id="ARBA00022490"/>
    </source>
</evidence>
<accession>A0A1S1YVM4</accession>
<dbReference type="InterPro" id="IPR014729">
    <property type="entry name" value="Rossmann-like_a/b/a_fold"/>
</dbReference>
<dbReference type="InterPro" id="IPR045462">
    <property type="entry name" value="aa-tRNA-synth_I_cd-bd"/>
</dbReference>
<feature type="domain" description="Aminoacyl-tRNA synthetase class I anticodon-binding" evidence="10">
    <location>
        <begin position="367"/>
        <end position="504"/>
    </location>
</feature>
<dbReference type="PRINTS" id="PR00987">
    <property type="entry name" value="TRNASYNTHGLU"/>
</dbReference>
<sequence length="514" mass="58991">MENKVRVRFAPSPTGPLHIGGVRTALFNYLFAKHNGGDFLVRIEDTDQNRFVEGAEEYIKQSLEWAGIVADEAPWKPGECGPYRQSERKEIYREYAEKLVQNDLAYYAFDTPDELEEMRERLKQARVNTPQYNAMTRMQMTNSLTLSADEVKQRIENGDPYVIRLKVPRKEEIRLNDMVRGWVMVHSHTIDDKILMKSDGMPTYHLANVVDDHLMGITHVIRGEEWLPSAPLHVLLYKYLGWEDTMPRFAHLPLLLKPDGNGKLSKRDGDKMGFAVFPLEWKDPATGDISRGFKQDGYLNDAFINFLAFLGWNPGDEREFFTLNELVEEFTMERVTKAGTKFDIDKAKWFNQQYLKEKSDEELAQYLMADMEADGVATTPEKAAQVANQLKERVTFPHEIWRDGRFFYEVPSEYDKKTVKKKWKPEGVTVLEDYAATIEGMEEFTADIAKDTFTAVLEKHEINLGKVMPALRVAISGKGGGPDLMIMQEVLGAKEVASRIKIAIEEINKLKENN</sequence>
<evidence type="ECO:0000256" key="7">
    <source>
        <dbReference type="ARBA" id="ARBA00023146"/>
    </source>
</evidence>
<dbReference type="FunFam" id="3.40.50.620:FF:000127">
    <property type="entry name" value="Glutamate--tRNA ligase"/>
    <property type="match status" value="1"/>
</dbReference>
<feature type="short sequence motif" description="'HIGH' region" evidence="8">
    <location>
        <begin position="11"/>
        <end position="21"/>
    </location>
</feature>
<dbReference type="HAMAP" id="MF_00022">
    <property type="entry name" value="Glu_tRNA_synth_type1"/>
    <property type="match status" value="1"/>
</dbReference>
<comment type="similarity">
    <text evidence="1 8">Belongs to the class-I aminoacyl-tRNA synthetase family. Glutamate--tRNA ligase type 1 subfamily.</text>
</comment>
<gene>
    <name evidence="8" type="primary">gltX</name>
    <name evidence="11" type="ORF">NH26_00215</name>
</gene>
<keyword evidence="3 8" id="KW-0436">Ligase</keyword>
<dbReference type="PANTHER" id="PTHR43311">
    <property type="entry name" value="GLUTAMATE--TRNA LIGASE"/>
    <property type="match status" value="1"/>
</dbReference>
<evidence type="ECO:0000259" key="10">
    <source>
        <dbReference type="Pfam" id="PF19269"/>
    </source>
</evidence>
<evidence type="ECO:0000256" key="3">
    <source>
        <dbReference type="ARBA" id="ARBA00022598"/>
    </source>
</evidence>
<evidence type="ECO:0000256" key="6">
    <source>
        <dbReference type="ARBA" id="ARBA00022917"/>
    </source>
</evidence>
<dbReference type="Pfam" id="PF19269">
    <property type="entry name" value="Anticodon_2"/>
    <property type="match status" value="1"/>
</dbReference>
<dbReference type="SUPFAM" id="SSF48163">
    <property type="entry name" value="An anticodon-binding domain of class I aminoacyl-tRNA synthetases"/>
    <property type="match status" value="1"/>
</dbReference>
<dbReference type="InterPro" id="IPR004527">
    <property type="entry name" value="Glu-tRNA-ligase_bac/mito"/>
</dbReference>
<dbReference type="PROSITE" id="PS00178">
    <property type="entry name" value="AA_TRNA_LIGASE_I"/>
    <property type="match status" value="1"/>
</dbReference>
<feature type="short sequence motif" description="'KMSKS' region" evidence="8">
    <location>
        <begin position="263"/>
        <end position="267"/>
    </location>
</feature>
<evidence type="ECO:0000256" key="8">
    <source>
        <dbReference type="HAMAP-Rule" id="MF_00022"/>
    </source>
</evidence>
<feature type="domain" description="Glutamyl/glutaminyl-tRNA synthetase class Ib catalytic" evidence="9">
    <location>
        <begin position="4"/>
        <end position="349"/>
    </location>
</feature>
<dbReference type="PANTHER" id="PTHR43311:SF2">
    <property type="entry name" value="GLUTAMATE--TRNA LIGASE, MITOCHONDRIAL-RELATED"/>
    <property type="match status" value="1"/>
</dbReference>
<comment type="function">
    <text evidence="8">Catalyzes the attachment of glutamate to tRNA(Glu) in a two-step reaction: glutamate is first activated by ATP to form Glu-AMP and then transferred to the acceptor end of tRNA(Glu).</text>
</comment>
<comment type="caution">
    <text evidence="11">The sequence shown here is derived from an EMBL/GenBank/DDBJ whole genome shotgun (WGS) entry which is preliminary data.</text>
</comment>
<dbReference type="InterPro" id="IPR020061">
    <property type="entry name" value="Glu_tRNA_lig_a-bdl"/>
</dbReference>
<dbReference type="InterPro" id="IPR033910">
    <property type="entry name" value="GluRS_core"/>
</dbReference>
<keyword evidence="12" id="KW-1185">Reference proteome</keyword>
<dbReference type="InterPro" id="IPR000924">
    <property type="entry name" value="Glu/Gln-tRNA-synth"/>
</dbReference>
<comment type="catalytic activity">
    <reaction evidence="8">
        <text>tRNA(Glu) + L-glutamate + ATP = L-glutamyl-tRNA(Glu) + AMP + diphosphate</text>
        <dbReference type="Rhea" id="RHEA:23540"/>
        <dbReference type="Rhea" id="RHEA-COMP:9663"/>
        <dbReference type="Rhea" id="RHEA-COMP:9680"/>
        <dbReference type="ChEBI" id="CHEBI:29985"/>
        <dbReference type="ChEBI" id="CHEBI:30616"/>
        <dbReference type="ChEBI" id="CHEBI:33019"/>
        <dbReference type="ChEBI" id="CHEBI:78442"/>
        <dbReference type="ChEBI" id="CHEBI:78520"/>
        <dbReference type="ChEBI" id="CHEBI:456215"/>
        <dbReference type="EC" id="6.1.1.17"/>
    </reaction>
</comment>
<dbReference type="InterPro" id="IPR020058">
    <property type="entry name" value="Glu/Gln-tRNA-synth_Ib_cat-dom"/>
</dbReference>
<organism evidence="11 12">
    <name type="scientific">Flammeovirga pacifica</name>
    <dbReference type="NCBI Taxonomy" id="915059"/>
    <lineage>
        <taxon>Bacteria</taxon>
        <taxon>Pseudomonadati</taxon>
        <taxon>Bacteroidota</taxon>
        <taxon>Cytophagia</taxon>
        <taxon>Cytophagales</taxon>
        <taxon>Flammeovirgaceae</taxon>
        <taxon>Flammeovirga</taxon>
    </lineage>
</organism>
<dbReference type="SUPFAM" id="SSF52374">
    <property type="entry name" value="Nucleotidylyl transferase"/>
    <property type="match status" value="1"/>
</dbReference>
<comment type="subcellular location">
    <subcellularLocation>
        <location evidence="8">Cytoplasm</location>
    </subcellularLocation>
</comment>
<feature type="binding site" evidence="8">
    <location>
        <position position="266"/>
    </location>
    <ligand>
        <name>ATP</name>
        <dbReference type="ChEBI" id="CHEBI:30616"/>
    </ligand>
</feature>
<dbReference type="EMBL" id="JRYR02000001">
    <property type="protein sequence ID" value="OHX64875.1"/>
    <property type="molecule type" value="Genomic_DNA"/>
</dbReference>
<dbReference type="InterPro" id="IPR049940">
    <property type="entry name" value="GluQ/Sye"/>
</dbReference>
<evidence type="ECO:0000259" key="9">
    <source>
        <dbReference type="Pfam" id="PF00749"/>
    </source>
</evidence>
<dbReference type="InterPro" id="IPR001412">
    <property type="entry name" value="aa-tRNA-synth_I_CS"/>
</dbReference>
<dbReference type="InterPro" id="IPR008925">
    <property type="entry name" value="aa_tRNA-synth_I_cd-bd_sf"/>
</dbReference>
<proteinExistence type="inferred from homology"/>
<reference evidence="11 12" key="1">
    <citation type="journal article" date="2012" name="Int. J. Syst. Evol. Microbiol.">
        <title>Flammeovirga pacifica sp. nov., isolated from deep-sea sediment.</title>
        <authorList>
            <person name="Xu H."/>
            <person name="Fu Y."/>
            <person name="Yang N."/>
            <person name="Ding Z."/>
            <person name="Lai Q."/>
            <person name="Zeng R."/>
        </authorList>
    </citation>
    <scope>NUCLEOTIDE SEQUENCE [LARGE SCALE GENOMIC DNA]</scope>
    <source>
        <strain evidence="12">DSM 24597 / LMG 26175 / WPAGA1</strain>
    </source>
</reference>
<comment type="subunit">
    <text evidence="8">Monomer.</text>
</comment>
<dbReference type="GO" id="GO:0008270">
    <property type="term" value="F:zinc ion binding"/>
    <property type="evidence" value="ECO:0007669"/>
    <property type="project" value="InterPro"/>
</dbReference>
<dbReference type="STRING" id="915059.NH26_00215"/>
<dbReference type="GO" id="GO:0000049">
    <property type="term" value="F:tRNA binding"/>
    <property type="evidence" value="ECO:0007669"/>
    <property type="project" value="InterPro"/>
</dbReference>
<dbReference type="Pfam" id="PF00749">
    <property type="entry name" value="tRNA-synt_1c"/>
    <property type="match status" value="1"/>
</dbReference>
<evidence type="ECO:0000256" key="1">
    <source>
        <dbReference type="ARBA" id="ARBA00007894"/>
    </source>
</evidence>
<keyword evidence="4 8" id="KW-0547">Nucleotide-binding</keyword>
<dbReference type="Gene3D" id="3.90.800.10">
    <property type="entry name" value="Glutamyl-tRNA Synthetase, Domain 3"/>
    <property type="match status" value="1"/>
</dbReference>
<dbReference type="GO" id="GO:0006424">
    <property type="term" value="P:glutamyl-tRNA aminoacylation"/>
    <property type="evidence" value="ECO:0007669"/>
    <property type="project" value="UniProtKB-UniRule"/>
</dbReference>
<evidence type="ECO:0000256" key="4">
    <source>
        <dbReference type="ARBA" id="ARBA00022741"/>
    </source>
</evidence>
<dbReference type="GO" id="GO:0004818">
    <property type="term" value="F:glutamate-tRNA ligase activity"/>
    <property type="evidence" value="ECO:0007669"/>
    <property type="project" value="UniProtKB-UniRule"/>
</dbReference>
<dbReference type="Gene3D" id="1.10.1160.10">
    <property type="entry name" value="Glutamyl-trna Synthetase, Domain 2"/>
    <property type="match status" value="1"/>
</dbReference>
<dbReference type="NCBIfam" id="TIGR00464">
    <property type="entry name" value="gltX_bact"/>
    <property type="match status" value="1"/>
</dbReference>
<dbReference type="InterPro" id="IPR020751">
    <property type="entry name" value="aa-tRNA-synth_I_codon-bd_sub2"/>
</dbReference>
<dbReference type="OrthoDB" id="9807503at2"/>
<protein>
    <recommendedName>
        <fullName evidence="8">Glutamate--tRNA ligase</fullName>
        <ecNumber evidence="8">6.1.1.17</ecNumber>
    </recommendedName>
    <alternativeName>
        <fullName evidence="8">Glutamyl-tRNA synthetase</fullName>
        <shortName evidence="8">GluRS</shortName>
    </alternativeName>
</protein>
<keyword evidence="6 8" id="KW-0648">Protein biosynthesis</keyword>
<dbReference type="Proteomes" id="UP000179797">
    <property type="component" value="Unassembled WGS sequence"/>
</dbReference>
<evidence type="ECO:0000313" key="12">
    <source>
        <dbReference type="Proteomes" id="UP000179797"/>
    </source>
</evidence>
<dbReference type="Gene3D" id="1.10.10.350">
    <property type="match status" value="1"/>
</dbReference>